<dbReference type="GO" id="GO:0001228">
    <property type="term" value="F:DNA-binding transcription activator activity, RNA polymerase II-specific"/>
    <property type="evidence" value="ECO:0007669"/>
    <property type="project" value="TreeGrafter"/>
</dbReference>
<dbReference type="PROSITE" id="PS50217">
    <property type="entry name" value="BZIP"/>
    <property type="match status" value="1"/>
</dbReference>
<feature type="compositionally biased region" description="Basic and acidic residues" evidence="3">
    <location>
        <begin position="133"/>
        <end position="170"/>
    </location>
</feature>
<dbReference type="InterPro" id="IPR046347">
    <property type="entry name" value="bZIP_sf"/>
</dbReference>
<evidence type="ECO:0000256" key="1">
    <source>
        <dbReference type="ARBA" id="ARBA00004123"/>
    </source>
</evidence>
<comment type="subcellular location">
    <subcellularLocation>
        <location evidence="1">Nucleus</location>
    </subcellularLocation>
</comment>
<feature type="compositionally biased region" description="Low complexity" evidence="3">
    <location>
        <begin position="403"/>
        <end position="435"/>
    </location>
</feature>
<gene>
    <name evidence="5" type="ORF">BCR39DRAFT_518473</name>
</gene>
<feature type="compositionally biased region" description="Polar residues" evidence="3">
    <location>
        <begin position="217"/>
        <end position="233"/>
    </location>
</feature>
<feature type="compositionally biased region" description="Polar residues" evidence="3">
    <location>
        <begin position="45"/>
        <end position="55"/>
    </location>
</feature>
<feature type="region of interest" description="Disordered" evidence="3">
    <location>
        <begin position="506"/>
        <end position="541"/>
    </location>
</feature>
<feature type="compositionally biased region" description="Low complexity" evidence="3">
    <location>
        <begin position="512"/>
        <end position="539"/>
    </location>
</feature>
<dbReference type="PANTHER" id="PTHR40621:SF6">
    <property type="entry name" value="AP-1-LIKE TRANSCRIPTION FACTOR YAP1-RELATED"/>
    <property type="match status" value="1"/>
</dbReference>
<dbReference type="PANTHER" id="PTHR40621">
    <property type="entry name" value="TRANSCRIPTION FACTOR KAPC-RELATED"/>
    <property type="match status" value="1"/>
</dbReference>
<evidence type="ECO:0000313" key="5">
    <source>
        <dbReference type="EMBL" id="ORY34099.1"/>
    </source>
</evidence>
<dbReference type="OrthoDB" id="2593073at2759"/>
<dbReference type="Gene3D" id="1.20.5.170">
    <property type="match status" value="1"/>
</dbReference>
<feature type="domain" description="BZIP" evidence="4">
    <location>
        <begin position="145"/>
        <end position="208"/>
    </location>
</feature>
<evidence type="ECO:0000313" key="6">
    <source>
        <dbReference type="Proteomes" id="UP000193986"/>
    </source>
</evidence>
<dbReference type="CDD" id="cd14688">
    <property type="entry name" value="bZIP_YAP"/>
    <property type="match status" value="1"/>
</dbReference>
<comment type="caution">
    <text evidence="5">The sequence shown here is derived from an EMBL/GenBank/DDBJ whole genome shotgun (WGS) entry which is preliminary data.</text>
</comment>
<evidence type="ECO:0000259" key="4">
    <source>
        <dbReference type="PROSITE" id="PS50217"/>
    </source>
</evidence>
<feature type="compositionally biased region" description="Basic residues" evidence="3">
    <location>
        <begin position="122"/>
        <end position="132"/>
    </location>
</feature>
<feature type="compositionally biased region" description="Pro residues" evidence="3">
    <location>
        <begin position="31"/>
        <end position="43"/>
    </location>
</feature>
<dbReference type="SMART" id="SM00338">
    <property type="entry name" value="BRLZ"/>
    <property type="match status" value="1"/>
</dbReference>
<name>A0A1Y2BH16_9TREE</name>
<dbReference type="PROSITE" id="PS00036">
    <property type="entry name" value="BZIP_BASIC"/>
    <property type="match status" value="1"/>
</dbReference>
<sequence>MEPLTPNTSAFLSYLNTQMESDTSEANPAPTSLPPSAFFPPPNDTAENTPSSNDASPEDQTKSADVYPASADSETDSPSTGKQDSLALHKRKAGHGPAHPIEEDEEDDSGSEMSGHEDKRQHGSKSGHKGGRKSGDGNEKGGKEMSKAARRKEQNRAAQKAFRERREAKVKDLEAKVAELEAKSYGTSVENENLRGILKRLQEENVALKQSAFTFQVPLSGSGSTPPANNPLFQNRKPSKPPTPPLSASASDDPLRSINDLPALTHRASSGTGESPDSLVSLSSNNGASTSSSEHLNLFDGDTFNAFAAGGRPFEKEQAILRTTSSSSGVSPITAHTESKSDLDALWASFYPNEVLPAAQTKQNSLSSASPTPPSFSTPGQSAVSNAMAWRDPYSFGQIATSQPQQQQQPQPQPQQQQPQQRQQPQPQQQHQQLQSVTDWAGLNAGSVDDFLSSLSGGNSNDNDFGGDDDFNAQLQSILGASGGQLIQPQMGSGFSPTNYLNMSPSPLVPLSNGQSPASGSSGSAGASPESSGATSATSVHDPSISGVAAAVYGSSPALKDPVLANSSISAAVAAIYDRKHVTPEERVYIEDENGKIVKPSDVWMRMGMSDSHNVETLVIEDLCEQMRSKATCRDGQSATSGRKGGGCMS</sequence>
<feature type="region of interest" description="Disordered" evidence="3">
    <location>
        <begin position="361"/>
        <end position="384"/>
    </location>
</feature>
<dbReference type="EMBL" id="MCFC01000004">
    <property type="protein sequence ID" value="ORY34099.1"/>
    <property type="molecule type" value="Genomic_DNA"/>
</dbReference>
<protein>
    <recommendedName>
        <fullName evidence="4">BZIP domain-containing protein</fullName>
    </recommendedName>
</protein>
<proteinExistence type="predicted"/>
<accession>A0A1Y2BH16</accession>
<dbReference type="STRING" id="71784.A0A1Y2BH16"/>
<dbReference type="InParanoid" id="A0A1Y2BH16"/>
<dbReference type="GO" id="GO:0000976">
    <property type="term" value="F:transcription cis-regulatory region binding"/>
    <property type="evidence" value="ECO:0007669"/>
    <property type="project" value="InterPro"/>
</dbReference>
<reference evidence="5 6" key="1">
    <citation type="submission" date="2016-07" db="EMBL/GenBank/DDBJ databases">
        <title>Pervasive Adenine N6-methylation of Active Genes in Fungi.</title>
        <authorList>
            <consortium name="DOE Joint Genome Institute"/>
            <person name="Mondo S.J."/>
            <person name="Dannebaum R.O."/>
            <person name="Kuo R.C."/>
            <person name="Labutti K."/>
            <person name="Haridas S."/>
            <person name="Kuo A."/>
            <person name="Salamov A."/>
            <person name="Ahrendt S.R."/>
            <person name="Lipzen A."/>
            <person name="Sullivan W."/>
            <person name="Andreopoulos W.B."/>
            <person name="Clum A."/>
            <person name="Lindquist E."/>
            <person name="Daum C."/>
            <person name="Ramamoorthy G.K."/>
            <person name="Gryganskyi A."/>
            <person name="Culley D."/>
            <person name="Magnuson J.K."/>
            <person name="James T.Y."/>
            <person name="O'Malley M.A."/>
            <person name="Stajich J.E."/>
            <person name="Spatafora J.W."/>
            <person name="Visel A."/>
            <person name="Grigoriev I.V."/>
        </authorList>
    </citation>
    <scope>NUCLEOTIDE SEQUENCE [LARGE SCALE GENOMIC DNA]</scope>
    <source>
        <strain evidence="5 6">68-887.2</strain>
    </source>
</reference>
<feature type="compositionally biased region" description="Polar residues" evidence="3">
    <location>
        <begin position="267"/>
        <end position="280"/>
    </location>
</feature>
<dbReference type="Pfam" id="PF00170">
    <property type="entry name" value="bZIP_1"/>
    <property type="match status" value="1"/>
</dbReference>
<dbReference type="Proteomes" id="UP000193986">
    <property type="component" value="Unassembled WGS sequence"/>
</dbReference>
<dbReference type="InterPro" id="IPR050936">
    <property type="entry name" value="AP-1-like"/>
</dbReference>
<feature type="compositionally biased region" description="Polar residues" evidence="3">
    <location>
        <begin position="1"/>
        <end position="30"/>
    </location>
</feature>
<feature type="compositionally biased region" description="Low complexity" evidence="3">
    <location>
        <begin position="281"/>
        <end position="293"/>
    </location>
</feature>
<keyword evidence="6" id="KW-1185">Reference proteome</keyword>
<dbReference type="GO" id="GO:0090575">
    <property type="term" value="C:RNA polymerase II transcription regulator complex"/>
    <property type="evidence" value="ECO:0007669"/>
    <property type="project" value="TreeGrafter"/>
</dbReference>
<feature type="region of interest" description="Disordered" evidence="3">
    <location>
        <begin position="217"/>
        <end position="297"/>
    </location>
</feature>
<organism evidence="5 6">
    <name type="scientific">Naematelia encephala</name>
    <dbReference type="NCBI Taxonomy" id="71784"/>
    <lineage>
        <taxon>Eukaryota</taxon>
        <taxon>Fungi</taxon>
        <taxon>Dikarya</taxon>
        <taxon>Basidiomycota</taxon>
        <taxon>Agaricomycotina</taxon>
        <taxon>Tremellomycetes</taxon>
        <taxon>Tremellales</taxon>
        <taxon>Naemateliaceae</taxon>
        <taxon>Naematelia</taxon>
    </lineage>
</organism>
<dbReference type="AlphaFoldDB" id="A0A1Y2BH16"/>
<keyword evidence="2" id="KW-0539">Nucleus</keyword>
<evidence type="ECO:0000256" key="2">
    <source>
        <dbReference type="ARBA" id="ARBA00023242"/>
    </source>
</evidence>
<feature type="region of interest" description="Disordered" evidence="3">
    <location>
        <begin position="400"/>
        <end position="435"/>
    </location>
</feature>
<feature type="region of interest" description="Disordered" evidence="3">
    <location>
        <begin position="1"/>
        <end position="170"/>
    </location>
</feature>
<dbReference type="SUPFAM" id="SSF57959">
    <property type="entry name" value="Leucine zipper domain"/>
    <property type="match status" value="1"/>
</dbReference>
<dbReference type="InterPro" id="IPR004827">
    <property type="entry name" value="bZIP"/>
</dbReference>
<evidence type="ECO:0000256" key="3">
    <source>
        <dbReference type="SAM" id="MobiDB-lite"/>
    </source>
</evidence>